<protein>
    <submittedName>
        <fullName evidence="1">Uncharacterized protein</fullName>
    </submittedName>
</protein>
<dbReference type="EMBL" id="MU853555">
    <property type="protein sequence ID" value="KAK4147630.1"/>
    <property type="molecule type" value="Genomic_DNA"/>
</dbReference>
<reference evidence="1" key="1">
    <citation type="journal article" date="2023" name="Mol. Phylogenet. Evol.">
        <title>Genome-scale phylogeny and comparative genomics of the fungal order Sordariales.</title>
        <authorList>
            <person name="Hensen N."/>
            <person name="Bonometti L."/>
            <person name="Westerberg I."/>
            <person name="Brannstrom I.O."/>
            <person name="Guillou S."/>
            <person name="Cros-Aarteil S."/>
            <person name="Calhoun S."/>
            <person name="Haridas S."/>
            <person name="Kuo A."/>
            <person name="Mondo S."/>
            <person name="Pangilinan J."/>
            <person name="Riley R."/>
            <person name="LaButti K."/>
            <person name="Andreopoulos B."/>
            <person name="Lipzen A."/>
            <person name="Chen C."/>
            <person name="Yan M."/>
            <person name="Daum C."/>
            <person name="Ng V."/>
            <person name="Clum A."/>
            <person name="Steindorff A."/>
            <person name="Ohm R.A."/>
            <person name="Martin F."/>
            <person name="Silar P."/>
            <person name="Natvig D.O."/>
            <person name="Lalanne C."/>
            <person name="Gautier V."/>
            <person name="Ament-Velasquez S.L."/>
            <person name="Kruys A."/>
            <person name="Hutchinson M.I."/>
            <person name="Powell A.J."/>
            <person name="Barry K."/>
            <person name="Miller A.N."/>
            <person name="Grigoriev I.V."/>
            <person name="Debuchy R."/>
            <person name="Gladieux P."/>
            <person name="Hiltunen Thoren M."/>
            <person name="Johannesson H."/>
        </authorList>
    </citation>
    <scope>NUCLEOTIDE SEQUENCE</scope>
    <source>
        <strain evidence="1">CBS 141.50</strain>
    </source>
</reference>
<organism evidence="1 2">
    <name type="scientific">Dichotomopilus funicola</name>
    <dbReference type="NCBI Taxonomy" id="1934379"/>
    <lineage>
        <taxon>Eukaryota</taxon>
        <taxon>Fungi</taxon>
        <taxon>Dikarya</taxon>
        <taxon>Ascomycota</taxon>
        <taxon>Pezizomycotina</taxon>
        <taxon>Sordariomycetes</taxon>
        <taxon>Sordariomycetidae</taxon>
        <taxon>Sordariales</taxon>
        <taxon>Chaetomiaceae</taxon>
        <taxon>Dichotomopilus</taxon>
    </lineage>
</organism>
<proteinExistence type="predicted"/>
<dbReference type="RefSeq" id="XP_062641001.1">
    <property type="nucleotide sequence ID" value="XM_062779011.1"/>
</dbReference>
<evidence type="ECO:0000313" key="2">
    <source>
        <dbReference type="Proteomes" id="UP001302676"/>
    </source>
</evidence>
<comment type="caution">
    <text evidence="1">The sequence shown here is derived from an EMBL/GenBank/DDBJ whole genome shotgun (WGS) entry which is preliminary data.</text>
</comment>
<sequence length="252" mass="27007">MDSSSGEPAVNFICTSLRQRPMWAATAVELIQFETTLGTHDVALSIPNAQTGAVDPYYFLLLSPEDLLKPPTIPRIQHLHRLTSGRHAGLVFSLRPQGPGDTVQPAMQPFMELHIELLTNNCLLPIIPVPPFAPDPDSGSTNAATVTAAQLDAALQTFRTSLSASRAAAAAVDGVNAKHDLLPQATTLAIANGKPVGMSPQAVEAVSNRWMSMREMVWEMSMQNGRMVVSEAVGAREGGGLVGFWDYEFATS</sequence>
<gene>
    <name evidence="1" type="ORF">C8A04DRAFT_24177</name>
</gene>
<dbReference type="AlphaFoldDB" id="A0AAN6VBQ4"/>
<name>A0AAN6VBQ4_9PEZI</name>
<dbReference type="Proteomes" id="UP001302676">
    <property type="component" value="Unassembled WGS sequence"/>
</dbReference>
<keyword evidence="2" id="KW-1185">Reference proteome</keyword>
<accession>A0AAN6VBQ4</accession>
<dbReference type="GeneID" id="87815624"/>
<evidence type="ECO:0000313" key="1">
    <source>
        <dbReference type="EMBL" id="KAK4147630.1"/>
    </source>
</evidence>
<reference evidence="1" key="2">
    <citation type="submission" date="2023-05" db="EMBL/GenBank/DDBJ databases">
        <authorList>
            <consortium name="Lawrence Berkeley National Laboratory"/>
            <person name="Steindorff A."/>
            <person name="Hensen N."/>
            <person name="Bonometti L."/>
            <person name="Westerberg I."/>
            <person name="Brannstrom I.O."/>
            <person name="Guillou S."/>
            <person name="Cros-Aarteil S."/>
            <person name="Calhoun S."/>
            <person name="Haridas S."/>
            <person name="Kuo A."/>
            <person name="Mondo S."/>
            <person name="Pangilinan J."/>
            <person name="Riley R."/>
            <person name="Labutti K."/>
            <person name="Andreopoulos B."/>
            <person name="Lipzen A."/>
            <person name="Chen C."/>
            <person name="Yanf M."/>
            <person name="Daum C."/>
            <person name="Ng V."/>
            <person name="Clum A."/>
            <person name="Ohm R."/>
            <person name="Martin F."/>
            <person name="Silar P."/>
            <person name="Natvig D."/>
            <person name="Lalanne C."/>
            <person name="Gautier V."/>
            <person name="Ament-Velasquez S.L."/>
            <person name="Kruys A."/>
            <person name="Hutchinson M.I."/>
            <person name="Powell A.J."/>
            <person name="Barry K."/>
            <person name="Miller A.N."/>
            <person name="Grigoriev I.V."/>
            <person name="Debuchy R."/>
            <person name="Gladieux P."/>
            <person name="Thoren M.H."/>
            <person name="Johannesson H."/>
        </authorList>
    </citation>
    <scope>NUCLEOTIDE SEQUENCE</scope>
    <source>
        <strain evidence="1">CBS 141.50</strain>
    </source>
</reference>